<evidence type="ECO:0000313" key="16">
    <source>
        <dbReference type="EMBL" id="EQB50325.1"/>
    </source>
</evidence>
<dbReference type="Pfam" id="PF04926">
    <property type="entry name" value="PAP_RNA-bind"/>
    <property type="match status" value="1"/>
</dbReference>
<dbReference type="SUPFAM" id="SSF81301">
    <property type="entry name" value="Nucleotidyltransferase"/>
    <property type="match status" value="1"/>
</dbReference>
<dbReference type="Pfam" id="PF00735">
    <property type="entry name" value="Septin"/>
    <property type="match status" value="1"/>
</dbReference>
<dbReference type="InterPro" id="IPR043519">
    <property type="entry name" value="NT_sf"/>
</dbReference>
<proteinExistence type="inferred from homology"/>
<dbReference type="SUPFAM" id="SSF81631">
    <property type="entry name" value="PAP/OAS1 substrate-binding domain"/>
    <property type="match status" value="1"/>
</dbReference>
<dbReference type="PANTHER" id="PTHR10682">
    <property type="entry name" value="POLY A POLYMERASE"/>
    <property type="match status" value="1"/>
</dbReference>
<dbReference type="Gene3D" id="1.10.1410.10">
    <property type="match status" value="1"/>
</dbReference>
<evidence type="ECO:0000256" key="1">
    <source>
        <dbReference type="ARBA" id="ARBA00001936"/>
    </source>
</evidence>
<evidence type="ECO:0000256" key="11">
    <source>
        <dbReference type="ARBA" id="ARBA00022842"/>
    </source>
</evidence>
<dbReference type="GO" id="GO:0046872">
    <property type="term" value="F:metal ion binding"/>
    <property type="evidence" value="ECO:0007669"/>
    <property type="project" value="UniProtKB-KW"/>
</dbReference>
<evidence type="ECO:0000256" key="9">
    <source>
        <dbReference type="ARBA" id="ARBA00022741"/>
    </source>
</evidence>
<evidence type="ECO:0000256" key="12">
    <source>
        <dbReference type="ARBA" id="ARBA00023242"/>
    </source>
</evidence>
<dbReference type="InterPro" id="IPR007012">
    <property type="entry name" value="PolA_pol_cen_dom"/>
</dbReference>
<dbReference type="EC" id="2.7.7.19" evidence="5"/>
<dbReference type="GO" id="GO:1990817">
    <property type="term" value="F:poly(A) RNA polymerase activity"/>
    <property type="evidence" value="ECO:0007669"/>
    <property type="project" value="UniProtKB-EC"/>
</dbReference>
<dbReference type="GO" id="GO:0003723">
    <property type="term" value="F:RNA binding"/>
    <property type="evidence" value="ECO:0007669"/>
    <property type="project" value="InterPro"/>
</dbReference>
<keyword evidence="8" id="KW-0479">Metal-binding</keyword>
<keyword evidence="7" id="KW-0808">Transferase</keyword>
<accession>T0LQ60</accession>
<feature type="region of interest" description="Disordered" evidence="14">
    <location>
        <begin position="844"/>
        <end position="891"/>
    </location>
</feature>
<dbReference type="InterPro" id="IPR030379">
    <property type="entry name" value="G_SEPTIN_dom"/>
</dbReference>
<dbReference type="eggNOG" id="KOG2245">
    <property type="taxonomic scope" value="Eukaryota"/>
</dbReference>
<evidence type="ECO:0000256" key="7">
    <source>
        <dbReference type="ARBA" id="ARBA00022679"/>
    </source>
</evidence>
<evidence type="ECO:0000256" key="14">
    <source>
        <dbReference type="SAM" id="MobiDB-lite"/>
    </source>
</evidence>
<dbReference type="SUPFAM" id="SSF55003">
    <property type="entry name" value="PAP/Archaeal CCA-adding enzyme, C-terminal domain"/>
    <property type="match status" value="1"/>
</dbReference>
<dbReference type="InterPro" id="IPR007010">
    <property type="entry name" value="PolA_pol_RNA-bd_dom"/>
</dbReference>
<evidence type="ECO:0000256" key="8">
    <source>
        <dbReference type="ARBA" id="ARBA00022723"/>
    </source>
</evidence>
<dbReference type="OrthoDB" id="412748at2759"/>
<dbReference type="Proteomes" id="UP000015530">
    <property type="component" value="Unassembled WGS sequence"/>
</dbReference>
<evidence type="ECO:0000256" key="3">
    <source>
        <dbReference type="ARBA" id="ARBA00004123"/>
    </source>
</evidence>
<evidence type="ECO:0000259" key="15">
    <source>
        <dbReference type="PROSITE" id="PS51719"/>
    </source>
</evidence>
<feature type="domain" description="Septin-type G" evidence="15">
    <location>
        <begin position="43"/>
        <end position="345"/>
    </location>
</feature>
<dbReference type="GO" id="GO:0006397">
    <property type="term" value="P:mRNA processing"/>
    <property type="evidence" value="ECO:0007669"/>
    <property type="project" value="UniProtKB-KW"/>
</dbReference>
<dbReference type="GO" id="GO:0031123">
    <property type="term" value="P:RNA 3'-end processing"/>
    <property type="evidence" value="ECO:0007669"/>
    <property type="project" value="InterPro"/>
</dbReference>
<evidence type="ECO:0000256" key="2">
    <source>
        <dbReference type="ARBA" id="ARBA00001946"/>
    </source>
</evidence>
<dbReference type="SUPFAM" id="SSF52540">
    <property type="entry name" value="P-loop containing nucleoside triphosphate hydrolases"/>
    <property type="match status" value="1"/>
</dbReference>
<dbReference type="Pfam" id="PF20750">
    <property type="entry name" value="PAP_NTPase"/>
    <property type="match status" value="1"/>
</dbReference>
<reference evidence="17" key="1">
    <citation type="journal article" date="2013" name="Mol. Plant Microbe Interact.">
        <title>Global aspects of pacC regulation of pathogenicity genes in Colletotrichum gloeosporioides as revealed by transcriptome analysis.</title>
        <authorList>
            <person name="Alkan N."/>
            <person name="Meng X."/>
            <person name="Friedlander G."/>
            <person name="Reuveni E."/>
            <person name="Sukno S."/>
            <person name="Sherman A."/>
            <person name="Thon M."/>
            <person name="Fluhr R."/>
            <person name="Prusky D."/>
        </authorList>
    </citation>
    <scope>NUCLEOTIDE SEQUENCE [LARGE SCALE GENOMIC DNA]</scope>
    <source>
        <strain evidence="17">Cg-14</strain>
    </source>
</reference>
<evidence type="ECO:0000256" key="5">
    <source>
        <dbReference type="ARBA" id="ARBA00012388"/>
    </source>
</evidence>
<comment type="similarity">
    <text evidence="4">Belongs to the poly(A) polymerase family.</text>
</comment>
<evidence type="ECO:0000313" key="17">
    <source>
        <dbReference type="Proteomes" id="UP000015530"/>
    </source>
</evidence>
<dbReference type="AlphaFoldDB" id="T0LQ60"/>
<dbReference type="CDD" id="cd05402">
    <property type="entry name" value="NT_PAP_TUTase"/>
    <property type="match status" value="1"/>
</dbReference>
<evidence type="ECO:0000256" key="6">
    <source>
        <dbReference type="ARBA" id="ARBA00022664"/>
    </source>
</evidence>
<name>T0LQ60_COLGC</name>
<dbReference type="STRING" id="1237896.T0LQ60"/>
<dbReference type="EMBL" id="AMYD01002084">
    <property type="protein sequence ID" value="EQB50325.1"/>
    <property type="molecule type" value="Genomic_DNA"/>
</dbReference>
<dbReference type="FunFam" id="1.10.1410.10:FF:000001">
    <property type="entry name" value="Putative poly(A) polymerase gamma"/>
    <property type="match status" value="1"/>
</dbReference>
<gene>
    <name evidence="16" type="ORF">CGLO_10239</name>
</gene>
<comment type="cofactor">
    <cofactor evidence="1">
        <name>Mn(2+)</name>
        <dbReference type="ChEBI" id="CHEBI:29035"/>
    </cofactor>
</comment>
<dbReference type="FunFam" id="3.30.460.10:FF:000002">
    <property type="entry name" value="Poly(A) polymerase alpha, putative"/>
    <property type="match status" value="1"/>
</dbReference>
<dbReference type="InterPro" id="IPR027417">
    <property type="entry name" value="P-loop_NTPase"/>
</dbReference>
<keyword evidence="9 13" id="KW-0547">Nucleotide-binding</keyword>
<dbReference type="GO" id="GO:0005524">
    <property type="term" value="F:ATP binding"/>
    <property type="evidence" value="ECO:0007669"/>
    <property type="project" value="UniProtKB-KW"/>
</dbReference>
<dbReference type="InterPro" id="IPR011068">
    <property type="entry name" value="NuclTrfase_I-like_C"/>
</dbReference>
<dbReference type="GO" id="GO:0005634">
    <property type="term" value="C:nucleus"/>
    <property type="evidence" value="ECO:0007669"/>
    <property type="project" value="UniProtKB-SubCell"/>
</dbReference>
<comment type="similarity">
    <text evidence="13">Belongs to the TRAFAC class TrmE-Era-EngA-EngB-Septin-like GTPase superfamily. Septin GTPase family.</text>
</comment>
<dbReference type="InterPro" id="IPR048840">
    <property type="entry name" value="PolA_pol_NTPase"/>
</dbReference>
<evidence type="ECO:0000256" key="4">
    <source>
        <dbReference type="ARBA" id="ARBA00010912"/>
    </source>
</evidence>
<dbReference type="GO" id="GO:0005525">
    <property type="term" value="F:GTP binding"/>
    <property type="evidence" value="ECO:0007669"/>
    <property type="project" value="UniProtKB-KW"/>
</dbReference>
<keyword evidence="11" id="KW-0460">Magnesium</keyword>
<dbReference type="PANTHER" id="PTHR10682:SF10">
    <property type="entry name" value="POLYNUCLEOTIDE ADENYLYLTRANSFERASE"/>
    <property type="match status" value="1"/>
</dbReference>
<organism evidence="16 17">
    <name type="scientific">Colletotrichum gloeosporioides (strain Cg-14)</name>
    <name type="common">Anthracnose fungus</name>
    <name type="synonym">Glomerella cingulata</name>
    <dbReference type="NCBI Taxonomy" id="1237896"/>
    <lineage>
        <taxon>Eukaryota</taxon>
        <taxon>Fungi</taxon>
        <taxon>Dikarya</taxon>
        <taxon>Ascomycota</taxon>
        <taxon>Pezizomycotina</taxon>
        <taxon>Sordariomycetes</taxon>
        <taxon>Hypocreomycetidae</taxon>
        <taxon>Glomerellales</taxon>
        <taxon>Glomerellaceae</taxon>
        <taxon>Colletotrichum</taxon>
        <taxon>Colletotrichum gloeosporioides species complex</taxon>
    </lineage>
</organism>
<comment type="subcellular location">
    <subcellularLocation>
        <location evidence="3">Nucleus</location>
    </subcellularLocation>
</comment>
<keyword evidence="10" id="KW-0067">ATP-binding</keyword>
<keyword evidence="13" id="KW-0342">GTP-binding</keyword>
<dbReference type="OMA" id="STRDIML"/>
<dbReference type="Gene3D" id="3.30.70.590">
    <property type="entry name" value="Poly(A) polymerase predicted RNA binding domain"/>
    <property type="match status" value="1"/>
</dbReference>
<comment type="caution">
    <text evidence="16">The sequence shown here is derived from an EMBL/GenBank/DDBJ whole genome shotgun (WGS) entry which is preliminary data.</text>
</comment>
<sequence length="891" mass="98285">MSAFGASESGQAQSSYNGEGAQQFIMPTISVPSRRPFTEVGKSLGRLKLLVAGKSGLGKTSLIRAITQSCPHIVHVDPTVPIAMASSGLLPMNTLPCDPPMAQGTFQITKTLASTKPYPQWWREPTSISSLSGSDTAGDRVLDRNICFVDTPGYQETCRPFDTVEQVSHYVESHLHKNRLDNLDDSNVLRTMSGGGGLLVDAVLYMISSSGLSSTDLHYIRQLQSLTNVIPLLAQADLLTAGEMAKGKERISRQLADAGLDLFTLTSQGLGAAGTLNIFAISSKTGTDDDVMDASILMSPEYVQPLVPTDLSSLVINHLQQICDEFVKRVARKREEGNEALIRDARGQIFTYGSFRLGVYGPGSDIDTLVVAPKYVTRSDYFEIFPGLLKEMAPTDAITDMAVVEDAFVPIIKFEFFGISIDLIFSRIAMLKQLPKEFNVQDSGLLRGLDEAELRSLNGTRVTDEILSLVPEEATFKLALRAIKLWAQRRAIYANIMGFPGGVAWAMLVARVCQLYPKAASSVIVNKFFHIMRRWPWPQPVLLKNVEGGPLQVRVWNPKVYKGDQFHLMPVITPAYPSMCATYNITRSAMTVIQQELTRGCEITDNIMVGKNPWSDLFVKHTFFTQGYKYYISVITASTDKEAHKIWSGYVESKVRVLVQGLEQHQSIALAHAFNKGYERRHRCTSDEEVQQIQAGSLDFLVKDSQATDDASALKEEKLETKAELNGIPDLKTETDCIPGLKAKALDTDVGSKKEVTEGDKLKLEDEHQVKLEDCKPRSPLTDVFTTTHYIGLTLSEGAKSLDLSYQVDNFKSLCTSWDKYEPALNSLTVQHVRSFNLPDDVFEPGEKKPLKPQKRQNATNGAAQVKKRGASEETPQPPAKRQAASVTAVG</sequence>
<comment type="cofactor">
    <cofactor evidence="2">
        <name>Mg(2+)</name>
        <dbReference type="ChEBI" id="CHEBI:18420"/>
    </cofactor>
</comment>
<dbReference type="PROSITE" id="PS51719">
    <property type="entry name" value="G_SEPTIN"/>
    <property type="match status" value="1"/>
</dbReference>
<dbReference type="Gene3D" id="3.30.460.10">
    <property type="entry name" value="Beta Polymerase, domain 2"/>
    <property type="match status" value="1"/>
</dbReference>
<evidence type="ECO:0000256" key="10">
    <source>
        <dbReference type="ARBA" id="ARBA00022840"/>
    </source>
</evidence>
<keyword evidence="12" id="KW-0539">Nucleus</keyword>
<protein>
    <recommendedName>
        <fullName evidence="5">polynucleotide adenylyltransferase</fullName>
        <ecNumber evidence="5">2.7.7.19</ecNumber>
    </recommendedName>
</protein>
<evidence type="ECO:0000256" key="13">
    <source>
        <dbReference type="RuleBase" id="RU004560"/>
    </source>
</evidence>
<dbReference type="Gene3D" id="3.40.50.300">
    <property type="entry name" value="P-loop containing nucleotide triphosphate hydrolases"/>
    <property type="match status" value="1"/>
</dbReference>
<dbReference type="HOGENOM" id="CLU_324156_0_0_1"/>
<dbReference type="Pfam" id="PF04928">
    <property type="entry name" value="PAP_central"/>
    <property type="match status" value="1"/>
</dbReference>
<keyword evidence="6" id="KW-0507">mRNA processing</keyword>